<evidence type="ECO:0000313" key="3">
    <source>
        <dbReference type="Proteomes" id="UP001597116"/>
    </source>
</evidence>
<gene>
    <name evidence="2" type="ORF">ACFQ4C_05790</name>
</gene>
<comment type="caution">
    <text evidence="2">The sequence shown here is derived from an EMBL/GenBank/DDBJ whole genome shotgun (WGS) entry which is preliminary data.</text>
</comment>
<keyword evidence="1" id="KW-0472">Membrane</keyword>
<keyword evidence="1" id="KW-0812">Transmembrane</keyword>
<name>A0ABW3Q604_9BACT</name>
<accession>A0ABW3Q604</accession>
<dbReference type="RefSeq" id="WP_265989314.1">
    <property type="nucleotide sequence ID" value="NZ_CP110973.1"/>
</dbReference>
<dbReference type="InterPro" id="IPR032593">
    <property type="entry name" value="DUF4907"/>
</dbReference>
<evidence type="ECO:0000313" key="2">
    <source>
        <dbReference type="EMBL" id="MFD1140606.1"/>
    </source>
</evidence>
<proteinExistence type="predicted"/>
<evidence type="ECO:0000256" key="1">
    <source>
        <dbReference type="SAM" id="Phobius"/>
    </source>
</evidence>
<keyword evidence="1" id="KW-1133">Transmembrane helix</keyword>
<dbReference type="Proteomes" id="UP001597116">
    <property type="component" value="Unassembled WGS sequence"/>
</dbReference>
<protein>
    <submittedName>
        <fullName evidence="2">DUF4907 domain-containing protein</fullName>
    </submittedName>
</protein>
<keyword evidence="3" id="KW-1185">Reference proteome</keyword>
<feature type="transmembrane region" description="Helical" evidence="1">
    <location>
        <begin position="6"/>
        <end position="25"/>
    </location>
</feature>
<sequence>MNRKQVQSLTILLIGLAVITVYSPYHPRPQYELQTVTTPAGWGYQIVSDGKTVIDQPTVPGRAGQRGFSSEQLARRVGECVVSKLRRGQFPPTLTPSELAQLGVLVH</sequence>
<organism evidence="2 3">
    <name type="scientific">Larkinella insperata</name>
    <dbReference type="NCBI Taxonomy" id="332158"/>
    <lineage>
        <taxon>Bacteria</taxon>
        <taxon>Pseudomonadati</taxon>
        <taxon>Bacteroidota</taxon>
        <taxon>Cytophagia</taxon>
        <taxon>Cytophagales</taxon>
        <taxon>Spirosomataceae</taxon>
        <taxon>Larkinella</taxon>
    </lineage>
</organism>
<dbReference type="EMBL" id="JBHTLP010000002">
    <property type="protein sequence ID" value="MFD1140606.1"/>
    <property type="molecule type" value="Genomic_DNA"/>
</dbReference>
<reference evidence="3" key="1">
    <citation type="journal article" date="2019" name="Int. J. Syst. Evol. Microbiol.">
        <title>The Global Catalogue of Microorganisms (GCM) 10K type strain sequencing project: providing services to taxonomists for standard genome sequencing and annotation.</title>
        <authorList>
            <consortium name="The Broad Institute Genomics Platform"/>
            <consortium name="The Broad Institute Genome Sequencing Center for Infectious Disease"/>
            <person name="Wu L."/>
            <person name="Ma J."/>
        </authorList>
    </citation>
    <scope>NUCLEOTIDE SEQUENCE [LARGE SCALE GENOMIC DNA]</scope>
    <source>
        <strain evidence="3">CCUG 55608</strain>
    </source>
</reference>
<dbReference type="Pfam" id="PF16250">
    <property type="entry name" value="DUF4907"/>
    <property type="match status" value="1"/>
</dbReference>